<protein>
    <recommendedName>
        <fullName evidence="1">PLD phosphodiesterase domain-containing protein</fullName>
    </recommendedName>
</protein>
<dbReference type="SUPFAM" id="SSF56024">
    <property type="entry name" value="Phospholipase D/nuclease"/>
    <property type="match status" value="2"/>
</dbReference>
<evidence type="ECO:0000313" key="3">
    <source>
        <dbReference type="Proteomes" id="UP000231408"/>
    </source>
</evidence>
<name>A0A2G9ZNZ3_9BACT</name>
<dbReference type="Pfam" id="PF13091">
    <property type="entry name" value="PLDc_2"/>
    <property type="match status" value="2"/>
</dbReference>
<proteinExistence type="predicted"/>
<sequence length="345" mass="40039">MKYRLYTTSKKAWSAMIKSIAQAKKSIYIEMYIFLDDTTDSHDFIGLLEKQALAGLEVVVIADAFGSLELKKQTIIDLRAVGVEVLFFSHFWHRTHRKIIVIDNRLAFTGGVNIEKKIINWQDIQIKMEGNKTVKAVLRSFARTYQSCGGKNKNIISYYKKSLLKKIKSLVLENLPVHNVSSLMDYYKEKIVSAQRSIKIITPYFLPPRWLMALLDDARCRQIEIEIIIPEHTDFQTIDKINYSYVSQMEPTGIKFYANPKMNHAKVLIVDDDEALVGSQNLDSLSFGHNLEVGVFFKQKEIVKELIRIFNNWRGQSTPFQIGKIRLNWWKQIKVKIIRLFLSII</sequence>
<dbReference type="PANTHER" id="PTHR21248">
    <property type="entry name" value="CARDIOLIPIN SYNTHASE"/>
    <property type="match status" value="1"/>
</dbReference>
<dbReference type="PANTHER" id="PTHR21248:SF22">
    <property type="entry name" value="PHOSPHOLIPASE D"/>
    <property type="match status" value="1"/>
</dbReference>
<dbReference type="GO" id="GO:0030572">
    <property type="term" value="F:phosphatidyltransferase activity"/>
    <property type="evidence" value="ECO:0007669"/>
    <property type="project" value="UniProtKB-ARBA"/>
</dbReference>
<dbReference type="PROSITE" id="PS50035">
    <property type="entry name" value="PLD"/>
    <property type="match status" value="2"/>
</dbReference>
<dbReference type="InterPro" id="IPR001736">
    <property type="entry name" value="PLipase_D/transphosphatidylase"/>
</dbReference>
<dbReference type="Gene3D" id="3.30.870.10">
    <property type="entry name" value="Endonuclease Chain A"/>
    <property type="match status" value="2"/>
</dbReference>
<accession>A0A2G9ZNZ3</accession>
<dbReference type="CDD" id="cd09110">
    <property type="entry name" value="PLDc_CLS_1"/>
    <property type="match status" value="1"/>
</dbReference>
<organism evidence="2 3">
    <name type="scientific">Candidatus Falkowbacteria bacterium CG23_combo_of_CG06-09_8_20_14_all_41_10</name>
    <dbReference type="NCBI Taxonomy" id="1974571"/>
    <lineage>
        <taxon>Bacteria</taxon>
        <taxon>Candidatus Falkowiibacteriota</taxon>
    </lineage>
</organism>
<feature type="domain" description="PLD phosphodiesterase" evidence="1">
    <location>
        <begin position="91"/>
        <end position="118"/>
    </location>
</feature>
<dbReference type="SMART" id="SM00155">
    <property type="entry name" value="PLDc"/>
    <property type="match status" value="2"/>
</dbReference>
<dbReference type="GO" id="GO:0032049">
    <property type="term" value="P:cardiolipin biosynthetic process"/>
    <property type="evidence" value="ECO:0007669"/>
    <property type="project" value="UniProtKB-ARBA"/>
</dbReference>
<gene>
    <name evidence="2" type="ORF">COX21_00420</name>
</gene>
<dbReference type="Proteomes" id="UP000231408">
    <property type="component" value="Unassembled WGS sequence"/>
</dbReference>
<evidence type="ECO:0000313" key="2">
    <source>
        <dbReference type="EMBL" id="PIP34903.1"/>
    </source>
</evidence>
<dbReference type="AlphaFoldDB" id="A0A2G9ZNZ3"/>
<dbReference type="EMBL" id="PCSE01000011">
    <property type="protein sequence ID" value="PIP34903.1"/>
    <property type="molecule type" value="Genomic_DNA"/>
</dbReference>
<evidence type="ECO:0000259" key="1">
    <source>
        <dbReference type="PROSITE" id="PS50035"/>
    </source>
</evidence>
<dbReference type="InterPro" id="IPR025202">
    <property type="entry name" value="PLD-like_dom"/>
</dbReference>
<feature type="domain" description="PLD phosphodiesterase" evidence="1">
    <location>
        <begin position="259"/>
        <end position="286"/>
    </location>
</feature>
<reference evidence="2 3" key="1">
    <citation type="submission" date="2017-09" db="EMBL/GenBank/DDBJ databases">
        <title>Depth-based differentiation of microbial function through sediment-hosted aquifers and enrichment of novel symbionts in the deep terrestrial subsurface.</title>
        <authorList>
            <person name="Probst A.J."/>
            <person name="Ladd B."/>
            <person name="Jarett J.K."/>
            <person name="Geller-Mcgrath D.E."/>
            <person name="Sieber C.M."/>
            <person name="Emerson J.B."/>
            <person name="Anantharaman K."/>
            <person name="Thomas B.C."/>
            <person name="Malmstrom R."/>
            <person name="Stieglmeier M."/>
            <person name="Klingl A."/>
            <person name="Woyke T."/>
            <person name="Ryan C.M."/>
            <person name="Banfield J.F."/>
        </authorList>
    </citation>
    <scope>NUCLEOTIDE SEQUENCE [LARGE SCALE GENOMIC DNA]</scope>
    <source>
        <strain evidence="2">CG23_combo_of_CG06-09_8_20_14_all_41_10</strain>
    </source>
</reference>
<comment type="caution">
    <text evidence="2">The sequence shown here is derived from an EMBL/GenBank/DDBJ whole genome shotgun (WGS) entry which is preliminary data.</text>
</comment>